<comment type="caution">
    <text evidence="1">The sequence shown here is derived from an EMBL/GenBank/DDBJ whole genome shotgun (WGS) entry which is preliminary data.</text>
</comment>
<reference evidence="1 2" key="1">
    <citation type="journal article" date="2017" name="MBio">
        <title>Type VI secretion-mediated competition in the bee gut microbiome.</title>
        <authorList>
            <person name="Steele M.I."/>
            <person name="Kwong W.K."/>
            <person name="Powell J.E."/>
            <person name="Whiteley M."/>
            <person name="Moran N.A."/>
        </authorList>
    </citation>
    <scope>NUCLEOTIDE SEQUENCE [LARGE SCALE GENOMIC DNA]</scope>
    <source>
        <strain evidence="1 2">PEB0171</strain>
    </source>
</reference>
<sequence>MKFALFLPRNLSCTKDFFSSFFNSGWFITRIDTTPIQVEETLLNEQEIHDIFSEIAEYSENSDVLEPNDIYITKETLKNVKAYHTPLIYTPYEDKSYISNENLSSVRFEHYDIPFFLYENYFNGFYASRFFILNVDTPFHNIIARFKNVNRTLNAFPQPHSFRKELLLNFYKNPIKNMVFICEAYNEIEENFGLFLAVENEKTFLNIKNFFNYWKIRKNPTMSEIKDINDNFLISQDGIGYFLELKTINDFKFY</sequence>
<dbReference type="Proteomes" id="UP000231094">
    <property type="component" value="Unassembled WGS sequence"/>
</dbReference>
<dbReference type="AlphaFoldDB" id="A0A2N9Y6V4"/>
<dbReference type="RefSeq" id="WP_100141583.1">
    <property type="nucleotide sequence ID" value="NZ_MEIV01000009.1"/>
</dbReference>
<dbReference type="EMBL" id="MEIV01000009">
    <property type="protein sequence ID" value="PIT64912.1"/>
    <property type="molecule type" value="Genomic_DNA"/>
</dbReference>
<name>A0A2N9Y6V4_9NEIS</name>
<accession>A0A2N9Y6V4</accession>
<organism evidence="1 2">
    <name type="scientific">Snodgrassella alvi</name>
    <dbReference type="NCBI Taxonomy" id="1196083"/>
    <lineage>
        <taxon>Bacteria</taxon>
        <taxon>Pseudomonadati</taxon>
        <taxon>Pseudomonadota</taxon>
        <taxon>Betaproteobacteria</taxon>
        <taxon>Neisseriales</taxon>
        <taxon>Neisseriaceae</taxon>
        <taxon>Snodgrassella</taxon>
    </lineage>
</organism>
<proteinExistence type="predicted"/>
<gene>
    <name evidence="1" type="ORF">BHC47_08680</name>
</gene>
<evidence type="ECO:0000313" key="1">
    <source>
        <dbReference type="EMBL" id="PIT64912.1"/>
    </source>
</evidence>
<protein>
    <submittedName>
        <fullName evidence="1">Uncharacterized protein</fullName>
    </submittedName>
</protein>
<evidence type="ECO:0000313" key="2">
    <source>
        <dbReference type="Proteomes" id="UP000231094"/>
    </source>
</evidence>